<protein>
    <submittedName>
        <fullName evidence="1">Uncharacterized protein</fullName>
    </submittedName>
</protein>
<organism evidence="1">
    <name type="scientific">Timema shepardi</name>
    <name type="common">Walking stick</name>
    <dbReference type="NCBI Taxonomy" id="629360"/>
    <lineage>
        <taxon>Eukaryota</taxon>
        <taxon>Metazoa</taxon>
        <taxon>Ecdysozoa</taxon>
        <taxon>Arthropoda</taxon>
        <taxon>Hexapoda</taxon>
        <taxon>Insecta</taxon>
        <taxon>Pterygota</taxon>
        <taxon>Neoptera</taxon>
        <taxon>Polyneoptera</taxon>
        <taxon>Phasmatodea</taxon>
        <taxon>Timematodea</taxon>
        <taxon>Timematoidea</taxon>
        <taxon>Timematidae</taxon>
        <taxon>Timema</taxon>
    </lineage>
</organism>
<sequence>MTDTPWFMSRLVHHRPDPQEENMDDVLTSTPAMEYVLENQDDDDTVSMVFTEDSTQLYIRILNHVTVPINEKVGSNDQLNSSK</sequence>
<evidence type="ECO:0000313" key="1">
    <source>
        <dbReference type="EMBL" id="CAD7257553.1"/>
    </source>
</evidence>
<accession>A0A7R9ANS5</accession>
<proteinExistence type="predicted"/>
<gene>
    <name evidence="1" type="ORF">TSIB3V08_LOCUS1811</name>
</gene>
<name>A0A7R9ANS5_TIMSH</name>
<dbReference type="AlphaFoldDB" id="A0A7R9ANS5"/>
<reference evidence="1" key="1">
    <citation type="submission" date="2020-11" db="EMBL/GenBank/DDBJ databases">
        <authorList>
            <person name="Tran Van P."/>
        </authorList>
    </citation>
    <scope>NUCLEOTIDE SEQUENCE</scope>
</reference>
<dbReference type="EMBL" id="OC000519">
    <property type="protein sequence ID" value="CAD7257553.1"/>
    <property type="molecule type" value="Genomic_DNA"/>
</dbReference>